<proteinExistence type="predicted"/>
<reference evidence="2" key="1">
    <citation type="submission" date="2021-05" db="EMBL/GenBank/DDBJ databases">
        <authorList>
            <person name="Pietrasiak N."/>
            <person name="Ward R."/>
            <person name="Stajich J.E."/>
            <person name="Kurbessoian T."/>
        </authorList>
    </citation>
    <scope>NUCLEOTIDE SEQUENCE</scope>
    <source>
        <strain evidence="2">GSE-TBD4-15B</strain>
    </source>
</reference>
<dbReference type="Pfam" id="PF10517">
    <property type="entry name" value="DM13"/>
    <property type="match status" value="1"/>
</dbReference>
<evidence type="ECO:0000313" key="2">
    <source>
        <dbReference type="EMBL" id="MBW4464805.1"/>
    </source>
</evidence>
<dbReference type="Proteomes" id="UP000707356">
    <property type="component" value="Unassembled WGS sequence"/>
</dbReference>
<comment type="caution">
    <text evidence="2">The sequence shown here is derived from an EMBL/GenBank/DDBJ whole genome shotgun (WGS) entry which is preliminary data.</text>
</comment>
<dbReference type="InterPro" id="IPR019545">
    <property type="entry name" value="DM13_domain"/>
</dbReference>
<dbReference type="AlphaFoldDB" id="A0A951U3Q2"/>
<organism evidence="2 3">
    <name type="scientific">Pegethrix bostrychoides GSE-TBD4-15B</name>
    <dbReference type="NCBI Taxonomy" id="2839662"/>
    <lineage>
        <taxon>Bacteria</taxon>
        <taxon>Bacillati</taxon>
        <taxon>Cyanobacteriota</taxon>
        <taxon>Cyanophyceae</taxon>
        <taxon>Oculatellales</taxon>
        <taxon>Oculatellaceae</taxon>
        <taxon>Pegethrix</taxon>
    </lineage>
</organism>
<dbReference type="PROSITE" id="PS51549">
    <property type="entry name" value="DM13"/>
    <property type="match status" value="1"/>
</dbReference>
<gene>
    <name evidence="2" type="ORF">KME07_05110</name>
</gene>
<name>A0A951U3Q2_9CYAN</name>
<dbReference type="EMBL" id="JAHHHV010000021">
    <property type="protein sequence ID" value="MBW4464805.1"/>
    <property type="molecule type" value="Genomic_DNA"/>
</dbReference>
<evidence type="ECO:0000259" key="1">
    <source>
        <dbReference type="PROSITE" id="PS51549"/>
    </source>
</evidence>
<feature type="domain" description="DM13" evidence="1">
    <location>
        <begin position="55"/>
        <end position="173"/>
    </location>
</feature>
<protein>
    <submittedName>
        <fullName evidence="2">DM13 domain-containing protein</fullName>
    </submittedName>
</protein>
<reference evidence="2" key="2">
    <citation type="journal article" date="2022" name="Microbiol. Resour. Announc.">
        <title>Metagenome Sequencing to Explore Phylogenomics of Terrestrial Cyanobacteria.</title>
        <authorList>
            <person name="Ward R.D."/>
            <person name="Stajich J.E."/>
            <person name="Johansen J.R."/>
            <person name="Huntemann M."/>
            <person name="Clum A."/>
            <person name="Foster B."/>
            <person name="Foster B."/>
            <person name="Roux S."/>
            <person name="Palaniappan K."/>
            <person name="Varghese N."/>
            <person name="Mukherjee S."/>
            <person name="Reddy T.B.K."/>
            <person name="Daum C."/>
            <person name="Copeland A."/>
            <person name="Chen I.A."/>
            <person name="Ivanova N.N."/>
            <person name="Kyrpides N.C."/>
            <person name="Shapiro N."/>
            <person name="Eloe-Fadrosh E.A."/>
            <person name="Pietrasiak N."/>
        </authorList>
    </citation>
    <scope>NUCLEOTIDE SEQUENCE</scope>
    <source>
        <strain evidence="2">GSE-TBD4-15B</strain>
    </source>
</reference>
<sequence length="174" mass="17715">MLSVGLGWTAAALLGCTKTAQQPSLSPSAASSAASSAAPSATASAPAASTEMAQGEAKLLRSGSFVTGEHETTGTAQIVERAGKRVLELDAAFATTAGPDLVVVLHRSADVIGSTQSPAHSIQPSDWLLLAPLQQSSGAQSYEIPDTVNLDEFQSAAIWCRQFNATFGAASLKA</sequence>
<evidence type="ECO:0000313" key="3">
    <source>
        <dbReference type="Proteomes" id="UP000707356"/>
    </source>
</evidence>
<accession>A0A951U3Q2</accession>